<comment type="caution">
    <text evidence="1">The sequence shown here is derived from an EMBL/GenBank/DDBJ whole genome shotgun (WGS) entry which is preliminary data.</text>
</comment>
<accession>A0AAD6ZLK9</accession>
<reference evidence="1" key="1">
    <citation type="submission" date="2023-03" db="EMBL/GenBank/DDBJ databases">
        <title>Massive genome expansion in bonnet fungi (Mycena s.s.) driven by repeated elements and novel gene families across ecological guilds.</title>
        <authorList>
            <consortium name="Lawrence Berkeley National Laboratory"/>
            <person name="Harder C.B."/>
            <person name="Miyauchi S."/>
            <person name="Viragh M."/>
            <person name="Kuo A."/>
            <person name="Thoen E."/>
            <person name="Andreopoulos B."/>
            <person name="Lu D."/>
            <person name="Skrede I."/>
            <person name="Drula E."/>
            <person name="Henrissat B."/>
            <person name="Morin E."/>
            <person name="Kohler A."/>
            <person name="Barry K."/>
            <person name="LaButti K."/>
            <person name="Morin E."/>
            <person name="Salamov A."/>
            <person name="Lipzen A."/>
            <person name="Mereny Z."/>
            <person name="Hegedus B."/>
            <person name="Baldrian P."/>
            <person name="Stursova M."/>
            <person name="Weitz H."/>
            <person name="Taylor A."/>
            <person name="Grigoriev I.V."/>
            <person name="Nagy L.G."/>
            <person name="Martin F."/>
            <person name="Kauserud H."/>
        </authorList>
    </citation>
    <scope>NUCLEOTIDE SEQUENCE</scope>
    <source>
        <strain evidence="1">CBHHK002</strain>
    </source>
</reference>
<dbReference type="EMBL" id="JARIHO010000039">
    <property type="protein sequence ID" value="KAJ7328465.1"/>
    <property type="molecule type" value="Genomic_DNA"/>
</dbReference>
<dbReference type="Proteomes" id="UP001218218">
    <property type="component" value="Unassembled WGS sequence"/>
</dbReference>
<proteinExistence type="predicted"/>
<name>A0AAD6ZLK9_9AGAR</name>
<gene>
    <name evidence="1" type="ORF">DFH08DRAFT_967582</name>
</gene>
<keyword evidence="2" id="KW-1185">Reference proteome</keyword>
<organism evidence="1 2">
    <name type="scientific">Mycena albidolilacea</name>
    <dbReference type="NCBI Taxonomy" id="1033008"/>
    <lineage>
        <taxon>Eukaryota</taxon>
        <taxon>Fungi</taxon>
        <taxon>Dikarya</taxon>
        <taxon>Basidiomycota</taxon>
        <taxon>Agaricomycotina</taxon>
        <taxon>Agaricomycetes</taxon>
        <taxon>Agaricomycetidae</taxon>
        <taxon>Agaricales</taxon>
        <taxon>Marasmiineae</taxon>
        <taxon>Mycenaceae</taxon>
        <taxon>Mycena</taxon>
    </lineage>
</organism>
<evidence type="ECO:0000313" key="1">
    <source>
        <dbReference type="EMBL" id="KAJ7328465.1"/>
    </source>
</evidence>
<evidence type="ECO:0000313" key="2">
    <source>
        <dbReference type="Proteomes" id="UP001218218"/>
    </source>
</evidence>
<protein>
    <submittedName>
        <fullName evidence="1">Uncharacterized protein</fullName>
    </submittedName>
</protein>
<dbReference type="AlphaFoldDB" id="A0AAD6ZLK9"/>
<sequence length="122" mass="12769">MSNLNAASGSVRFRFEPILEPDLATATPMSGCASILPGITGVFIGAKSAAALFPGSALLTLDGCPRVGTPSTCIFGYLREYFRDGTPPAAMTVCFADDPIFPSTGADNSTDVQGRTWGERRC</sequence>